<dbReference type="EMBL" id="CP076135">
    <property type="protein sequence ID" value="QWG17144.1"/>
    <property type="molecule type" value="Genomic_DNA"/>
</dbReference>
<dbReference type="RefSeq" id="WP_215612798.1">
    <property type="nucleotide sequence ID" value="NZ_CP076135.1"/>
</dbReference>
<protein>
    <submittedName>
        <fullName evidence="1">Uncharacterized protein</fullName>
    </submittedName>
</protein>
<sequence length="84" mass="9289">MAEIIHFVALAFDLVDGALVPGEGVDCENPGLAIQTAQGQWKLFGHAGAVAFSRTSNFEQGKFNRRHVLRRFGQVPDEYLNDDE</sequence>
<accession>A0A975RRM0</accession>
<reference evidence="1" key="1">
    <citation type="submission" date="2021-06" db="EMBL/GenBank/DDBJ databases">
        <title>Bradyrhizobium sp. S2-11-2 Genome sequencing.</title>
        <authorList>
            <person name="Jin L."/>
        </authorList>
    </citation>
    <scope>NUCLEOTIDE SEQUENCE</scope>
    <source>
        <strain evidence="1">S2-11-2</strain>
    </source>
</reference>
<proteinExistence type="predicted"/>
<dbReference type="KEGG" id="bsei:KMZ68_19480"/>
<organism evidence="1 2">
    <name type="scientific">Bradyrhizobium sediminis</name>
    <dbReference type="NCBI Taxonomy" id="2840469"/>
    <lineage>
        <taxon>Bacteria</taxon>
        <taxon>Pseudomonadati</taxon>
        <taxon>Pseudomonadota</taxon>
        <taxon>Alphaproteobacteria</taxon>
        <taxon>Hyphomicrobiales</taxon>
        <taxon>Nitrobacteraceae</taxon>
        <taxon>Bradyrhizobium</taxon>
    </lineage>
</organism>
<dbReference type="AlphaFoldDB" id="A0A975RRM0"/>
<gene>
    <name evidence="1" type="ORF">KMZ68_19480</name>
</gene>
<dbReference type="Proteomes" id="UP000680805">
    <property type="component" value="Chromosome"/>
</dbReference>
<evidence type="ECO:0000313" key="2">
    <source>
        <dbReference type="Proteomes" id="UP000680805"/>
    </source>
</evidence>
<name>A0A975RRM0_9BRAD</name>
<evidence type="ECO:0000313" key="1">
    <source>
        <dbReference type="EMBL" id="QWG17144.1"/>
    </source>
</evidence>